<dbReference type="RefSeq" id="WP_185759234.1">
    <property type="nucleotide sequence ID" value="NZ_VFMM01000001.1"/>
</dbReference>
<gene>
    <name evidence="2" type="ORF">FB475_2598</name>
</gene>
<dbReference type="AlphaFoldDB" id="A0A542ESY7"/>
<accession>A0A542ESY7</accession>
<organism evidence="2 3">
    <name type="scientific">Kribbella jejuensis</name>
    <dbReference type="NCBI Taxonomy" id="236068"/>
    <lineage>
        <taxon>Bacteria</taxon>
        <taxon>Bacillati</taxon>
        <taxon>Actinomycetota</taxon>
        <taxon>Actinomycetes</taxon>
        <taxon>Propionibacteriales</taxon>
        <taxon>Kribbellaceae</taxon>
        <taxon>Kribbella</taxon>
    </lineage>
</organism>
<comment type="caution">
    <text evidence="2">The sequence shown here is derived from an EMBL/GenBank/DDBJ whole genome shotgun (WGS) entry which is preliminary data.</text>
</comment>
<protein>
    <submittedName>
        <fullName evidence="2">Uncharacterized protein</fullName>
    </submittedName>
</protein>
<dbReference type="Proteomes" id="UP000316298">
    <property type="component" value="Unassembled WGS sequence"/>
</dbReference>
<evidence type="ECO:0000313" key="3">
    <source>
        <dbReference type="Proteomes" id="UP000316298"/>
    </source>
</evidence>
<dbReference type="EMBL" id="VFMM01000001">
    <property type="protein sequence ID" value="TQJ18462.1"/>
    <property type="molecule type" value="Genomic_DNA"/>
</dbReference>
<evidence type="ECO:0000313" key="2">
    <source>
        <dbReference type="EMBL" id="TQJ18462.1"/>
    </source>
</evidence>
<proteinExistence type="predicted"/>
<sequence>MTEKAKSTGPTSIRGGGYPASNTPASDLKPPPPGMVSKETVPQPQPQPQKEQK</sequence>
<evidence type="ECO:0000256" key="1">
    <source>
        <dbReference type="SAM" id="MobiDB-lite"/>
    </source>
</evidence>
<name>A0A542ESY7_9ACTN</name>
<keyword evidence="3" id="KW-1185">Reference proteome</keyword>
<feature type="region of interest" description="Disordered" evidence="1">
    <location>
        <begin position="1"/>
        <end position="53"/>
    </location>
</feature>
<reference evidence="2 3" key="1">
    <citation type="submission" date="2019-06" db="EMBL/GenBank/DDBJ databases">
        <title>Sequencing the genomes of 1000 actinobacteria strains.</title>
        <authorList>
            <person name="Klenk H.-P."/>
        </authorList>
    </citation>
    <scope>NUCLEOTIDE SEQUENCE [LARGE SCALE GENOMIC DNA]</scope>
    <source>
        <strain evidence="2 3">DSM 17305</strain>
    </source>
</reference>